<dbReference type="Proteomes" id="UP001596013">
    <property type="component" value="Unassembled WGS sequence"/>
</dbReference>
<dbReference type="RefSeq" id="WP_377306277.1">
    <property type="nucleotide sequence ID" value="NZ_JBHSMK010000009.1"/>
</dbReference>
<evidence type="ECO:0000313" key="4">
    <source>
        <dbReference type="EMBL" id="MFC5437680.1"/>
    </source>
</evidence>
<protein>
    <submittedName>
        <fullName evidence="4">GNAT family N-acetyltransferase</fullName>
        <ecNumber evidence="4">2.3.-.-</ecNumber>
    </submittedName>
</protein>
<keyword evidence="2 4" id="KW-0012">Acyltransferase</keyword>
<dbReference type="InterPro" id="IPR000182">
    <property type="entry name" value="GNAT_dom"/>
</dbReference>
<organism evidence="4 5">
    <name type="scientific">Rhodanobacter umsongensis</name>
    <dbReference type="NCBI Taxonomy" id="633153"/>
    <lineage>
        <taxon>Bacteria</taxon>
        <taxon>Pseudomonadati</taxon>
        <taxon>Pseudomonadota</taxon>
        <taxon>Gammaproteobacteria</taxon>
        <taxon>Lysobacterales</taxon>
        <taxon>Rhodanobacteraceae</taxon>
        <taxon>Rhodanobacter</taxon>
    </lineage>
</organism>
<gene>
    <name evidence="4" type="ORF">ACFPME_14050</name>
</gene>
<sequence>MSSAPPDNHREKSQDNRMIPSVVIRPVQRADFPSWKLLWGGYNAFYGRSGPTALPDEIIRTTWSRFFDVYEPMHALVAEHDGSLLGLAHFLYHRSTIQLGPNCYMQDLFTVEAARGLGIGRALINKVYEQAAQAGCGRVYWQTHETNTAAMQLYDKLAEKSGFLVYRKLL</sequence>
<dbReference type="Gene3D" id="3.40.630.30">
    <property type="match status" value="1"/>
</dbReference>
<dbReference type="SUPFAM" id="SSF55729">
    <property type="entry name" value="Acyl-CoA N-acyltransferases (Nat)"/>
    <property type="match status" value="1"/>
</dbReference>
<dbReference type="PANTHER" id="PTHR10545">
    <property type="entry name" value="DIAMINE N-ACETYLTRANSFERASE"/>
    <property type="match status" value="1"/>
</dbReference>
<evidence type="ECO:0000259" key="3">
    <source>
        <dbReference type="PROSITE" id="PS51186"/>
    </source>
</evidence>
<evidence type="ECO:0000256" key="2">
    <source>
        <dbReference type="ARBA" id="ARBA00023315"/>
    </source>
</evidence>
<feature type="domain" description="N-acetyltransferase" evidence="3">
    <location>
        <begin position="22"/>
        <end position="170"/>
    </location>
</feature>
<accession>A0ABW0JP19</accession>
<keyword evidence="1 4" id="KW-0808">Transferase</keyword>
<dbReference type="Pfam" id="PF00583">
    <property type="entry name" value="Acetyltransf_1"/>
    <property type="match status" value="1"/>
</dbReference>
<proteinExistence type="predicted"/>
<dbReference type="PROSITE" id="PS51186">
    <property type="entry name" value="GNAT"/>
    <property type="match status" value="1"/>
</dbReference>
<dbReference type="PANTHER" id="PTHR10545:SF42">
    <property type="entry name" value="ACETYLTRANSFERASE"/>
    <property type="match status" value="1"/>
</dbReference>
<dbReference type="CDD" id="cd04301">
    <property type="entry name" value="NAT_SF"/>
    <property type="match status" value="1"/>
</dbReference>
<dbReference type="EC" id="2.3.-.-" evidence="4"/>
<name>A0ABW0JP19_9GAMM</name>
<dbReference type="GO" id="GO:0016746">
    <property type="term" value="F:acyltransferase activity"/>
    <property type="evidence" value="ECO:0007669"/>
    <property type="project" value="UniProtKB-KW"/>
</dbReference>
<dbReference type="InterPro" id="IPR016181">
    <property type="entry name" value="Acyl_CoA_acyltransferase"/>
</dbReference>
<evidence type="ECO:0000313" key="5">
    <source>
        <dbReference type="Proteomes" id="UP001596013"/>
    </source>
</evidence>
<comment type="caution">
    <text evidence="4">The sequence shown here is derived from an EMBL/GenBank/DDBJ whole genome shotgun (WGS) entry which is preliminary data.</text>
</comment>
<dbReference type="EMBL" id="JBHSMK010000009">
    <property type="protein sequence ID" value="MFC5437680.1"/>
    <property type="molecule type" value="Genomic_DNA"/>
</dbReference>
<reference evidence="5" key="1">
    <citation type="journal article" date="2019" name="Int. J. Syst. Evol. Microbiol.">
        <title>The Global Catalogue of Microorganisms (GCM) 10K type strain sequencing project: providing services to taxonomists for standard genome sequencing and annotation.</title>
        <authorList>
            <consortium name="The Broad Institute Genomics Platform"/>
            <consortium name="The Broad Institute Genome Sequencing Center for Infectious Disease"/>
            <person name="Wu L."/>
            <person name="Ma J."/>
        </authorList>
    </citation>
    <scope>NUCLEOTIDE SEQUENCE [LARGE SCALE GENOMIC DNA]</scope>
    <source>
        <strain evidence="5">JCM 17130</strain>
    </source>
</reference>
<keyword evidence="5" id="KW-1185">Reference proteome</keyword>
<evidence type="ECO:0000256" key="1">
    <source>
        <dbReference type="ARBA" id="ARBA00022679"/>
    </source>
</evidence>
<dbReference type="InterPro" id="IPR051016">
    <property type="entry name" value="Diverse_Substrate_AcTransf"/>
</dbReference>